<dbReference type="AlphaFoldDB" id="A0A1D7U5M1"/>
<gene>
    <name evidence="1" type="ORF">BHK69_21475</name>
</gene>
<dbReference type="Pfam" id="PF18934">
    <property type="entry name" value="DUF5682"/>
    <property type="match status" value="1"/>
</dbReference>
<accession>A0A1D7U5M1</accession>
<evidence type="ECO:0000313" key="2">
    <source>
        <dbReference type="Proteomes" id="UP000094969"/>
    </source>
</evidence>
<dbReference type="STRING" id="1526658.BHK69_21475"/>
<reference evidence="1 2" key="1">
    <citation type="journal article" date="2015" name="Antonie Van Leeuwenhoek">
        <title>Bosea vaviloviae sp. nov., a new species of slow-growing rhizobia isolated from nodules of the relict species Vavilovia formosa (Stev.) Fed.</title>
        <authorList>
            <person name="Safronova V.I."/>
            <person name="Kuznetsova I.G."/>
            <person name="Sazanova A.L."/>
            <person name="Kimeklis A.K."/>
            <person name="Belimov A.A."/>
            <person name="Andronov E.E."/>
            <person name="Pinaev A.G."/>
            <person name="Chizhevskaya E.P."/>
            <person name="Pukhaev A.R."/>
            <person name="Popov K.P."/>
            <person name="Willems A."/>
            <person name="Tikhonovich I.A."/>
        </authorList>
    </citation>
    <scope>NUCLEOTIDE SEQUENCE [LARGE SCALE GENOMIC DNA]</scope>
    <source>
        <strain evidence="1 2">Vaf18</strain>
    </source>
</reference>
<keyword evidence="2" id="KW-1185">Reference proteome</keyword>
<dbReference type="EMBL" id="CP017147">
    <property type="protein sequence ID" value="AOO82670.1"/>
    <property type="molecule type" value="Genomic_DNA"/>
</dbReference>
<name>A0A1D7U5M1_9HYPH</name>
<dbReference type="OrthoDB" id="9768066at2"/>
<evidence type="ECO:0000313" key="1">
    <source>
        <dbReference type="EMBL" id="AOO82670.1"/>
    </source>
</evidence>
<sequence>MPEHAAILLHDSGRDIYIAPIRHHSPSCAWHLRAMIAEIGPAAILIEGPDDYDPLIPLLTHAETRPPVAIVSILEGSVRGASYFPFCAHSPEYVAIQEGAARGVPVRFIDLPATDKAMCDDDSDSLNPAQPLALDERAFDSSDYVRALSCRLGCRDGNEVWDQLFEARIGEADWRRFFGDVGRYCSHMRESTAAAAMEADGTLAREARMVEHLAQARRETKGPILAVVGGFHAPALADALPALEKITPPLRGKAERPPYLIRYGYRQLNALTGYGAGLPLPAYYDALWRTATAGEAAPFEKAAHRLIADFAAHLRTALPGVSTAVPILVATLENAHRLAELRGRPGPLRDDLIDACRSTFLKGEEGGDASPVMAELVAFLTGSAIGDVPASAGSPPLVEAVRQRARALGFRIDDGERRNRELDIYRKPLHRDASRFLHATVFLDTGFAQRTGGPDFRSGVDLDRLIEHWSVMWSPLFEARLIERAADGDTIEEALAAELNRRLAALEAQGMGGNASAAIDLFAAACQAGIAAHAEHVLPMIEADIVRDADLASVAGALRDLIGLWHGRTALGFDNGARIERLIGATWRRALYLLPDLANAGEDRIAATLEALVVLREATGLADESLRELDAALFDEAVAALLDTELDPALAGAVAALALLAGRIDDAEFATRLSGELRGAHPETARRIAWLRGVIAISRELLWRVPELIETADQVLSALDDGGFVELLPHLRMAFAALDPREIDRLAHSVAERHGGDAAALIVRHDLPEAEVASNLRADARAREMLEADGLL</sequence>
<proteinExistence type="predicted"/>
<dbReference type="InterPro" id="IPR043737">
    <property type="entry name" value="DUF5682"/>
</dbReference>
<evidence type="ECO:0008006" key="3">
    <source>
        <dbReference type="Google" id="ProtNLM"/>
    </source>
</evidence>
<protein>
    <recommendedName>
        <fullName evidence="3">ChaN family lipoprotein</fullName>
    </recommendedName>
</protein>
<dbReference type="RefSeq" id="WP_069691876.1">
    <property type="nucleotide sequence ID" value="NZ_CP017147.1"/>
</dbReference>
<dbReference type="Proteomes" id="UP000094969">
    <property type="component" value="Chromosome"/>
</dbReference>
<organism evidence="1 2">
    <name type="scientific">Bosea vaviloviae</name>
    <dbReference type="NCBI Taxonomy" id="1526658"/>
    <lineage>
        <taxon>Bacteria</taxon>
        <taxon>Pseudomonadati</taxon>
        <taxon>Pseudomonadota</taxon>
        <taxon>Alphaproteobacteria</taxon>
        <taxon>Hyphomicrobiales</taxon>
        <taxon>Boseaceae</taxon>
        <taxon>Bosea</taxon>
    </lineage>
</organism>
<dbReference type="KEGG" id="bvv:BHK69_21475"/>